<reference evidence="7" key="1">
    <citation type="submission" date="2023-06" db="EMBL/GenBank/DDBJ databases">
        <authorList>
            <consortium name="Lawrence Berkeley National Laboratory"/>
            <person name="Ahrendt S."/>
            <person name="Sahu N."/>
            <person name="Indic B."/>
            <person name="Wong-Bajracharya J."/>
            <person name="Merenyi Z."/>
            <person name="Ke H.-M."/>
            <person name="Monk M."/>
            <person name="Kocsube S."/>
            <person name="Drula E."/>
            <person name="Lipzen A."/>
            <person name="Balint B."/>
            <person name="Henrissat B."/>
            <person name="Andreopoulos B."/>
            <person name="Martin F.M."/>
            <person name="Harder C.B."/>
            <person name="Rigling D."/>
            <person name="Ford K.L."/>
            <person name="Foster G.D."/>
            <person name="Pangilinan J."/>
            <person name="Papanicolaou A."/>
            <person name="Barry K."/>
            <person name="LaButti K."/>
            <person name="Viragh M."/>
            <person name="Koriabine M."/>
            <person name="Yan M."/>
            <person name="Riley R."/>
            <person name="Champramary S."/>
            <person name="Plett K.L."/>
            <person name="Tsai I.J."/>
            <person name="Slot J."/>
            <person name="Sipos G."/>
            <person name="Plett J."/>
            <person name="Nagy L.G."/>
            <person name="Grigoriev I.V."/>
        </authorList>
    </citation>
    <scope>NUCLEOTIDE SEQUENCE</scope>
    <source>
        <strain evidence="7">CCBAS 213</strain>
    </source>
</reference>
<evidence type="ECO:0000256" key="3">
    <source>
        <dbReference type="ARBA" id="ARBA00024363"/>
    </source>
</evidence>
<keyword evidence="8" id="KW-1185">Reference proteome</keyword>
<dbReference type="Pfam" id="PF00005">
    <property type="entry name" value="ABC_tran"/>
    <property type="match status" value="1"/>
</dbReference>
<evidence type="ECO:0000256" key="1">
    <source>
        <dbReference type="ARBA" id="ARBA00022741"/>
    </source>
</evidence>
<dbReference type="InterPro" id="IPR003593">
    <property type="entry name" value="AAA+_ATPase"/>
</dbReference>
<dbReference type="PANTHER" id="PTHR24221">
    <property type="entry name" value="ATP-BINDING CASSETTE SUB-FAMILY B"/>
    <property type="match status" value="1"/>
</dbReference>
<keyword evidence="7" id="KW-0378">Hydrolase</keyword>
<dbReference type="EMBL" id="JAUEPS010000066">
    <property type="protein sequence ID" value="KAK0442048.1"/>
    <property type="molecule type" value="Genomic_DNA"/>
</dbReference>
<keyword evidence="2" id="KW-0067">ATP-binding</keyword>
<feature type="domain" description="ABC transporter" evidence="6">
    <location>
        <begin position="422"/>
        <end position="705"/>
    </location>
</feature>
<dbReference type="AlphaFoldDB" id="A0AA39JKB0"/>
<dbReference type="Gene3D" id="3.40.50.300">
    <property type="entry name" value="P-loop containing nucleotide triphosphate hydrolases"/>
    <property type="match status" value="1"/>
</dbReference>
<gene>
    <name evidence="7" type="ORF">EV420DRAFT_1752420</name>
</gene>
<evidence type="ECO:0000256" key="2">
    <source>
        <dbReference type="ARBA" id="ARBA00022840"/>
    </source>
</evidence>
<evidence type="ECO:0000256" key="5">
    <source>
        <dbReference type="SAM" id="Phobius"/>
    </source>
</evidence>
<evidence type="ECO:0000259" key="6">
    <source>
        <dbReference type="PROSITE" id="PS50893"/>
    </source>
</evidence>
<dbReference type="PROSITE" id="PS50893">
    <property type="entry name" value="ABC_TRANSPORTER_2"/>
    <property type="match status" value="1"/>
</dbReference>
<dbReference type="GO" id="GO:0005524">
    <property type="term" value="F:ATP binding"/>
    <property type="evidence" value="ECO:0007669"/>
    <property type="project" value="UniProtKB-KW"/>
</dbReference>
<name>A0AA39JKB0_ARMTA</name>
<keyword evidence="5" id="KW-1133">Transmembrane helix</keyword>
<keyword evidence="5" id="KW-0472">Membrane</keyword>
<dbReference type="GO" id="GO:0016887">
    <property type="term" value="F:ATP hydrolysis activity"/>
    <property type="evidence" value="ECO:0007669"/>
    <property type="project" value="InterPro"/>
</dbReference>
<dbReference type="SMART" id="SM00382">
    <property type="entry name" value="AAA"/>
    <property type="match status" value="1"/>
</dbReference>
<dbReference type="InterPro" id="IPR027417">
    <property type="entry name" value="P-loop_NTPase"/>
</dbReference>
<evidence type="ECO:0000313" key="8">
    <source>
        <dbReference type="Proteomes" id="UP001175211"/>
    </source>
</evidence>
<dbReference type="RefSeq" id="XP_060324201.1">
    <property type="nucleotide sequence ID" value="XM_060480403.1"/>
</dbReference>
<organism evidence="7 8">
    <name type="scientific">Armillaria tabescens</name>
    <name type="common">Ringless honey mushroom</name>
    <name type="synonym">Agaricus tabescens</name>
    <dbReference type="NCBI Taxonomy" id="1929756"/>
    <lineage>
        <taxon>Eukaryota</taxon>
        <taxon>Fungi</taxon>
        <taxon>Dikarya</taxon>
        <taxon>Basidiomycota</taxon>
        <taxon>Agaricomycotina</taxon>
        <taxon>Agaricomycetes</taxon>
        <taxon>Agaricomycetidae</taxon>
        <taxon>Agaricales</taxon>
        <taxon>Marasmiineae</taxon>
        <taxon>Physalacriaceae</taxon>
        <taxon>Desarmillaria</taxon>
    </lineage>
</organism>
<dbReference type="GO" id="GO:0034040">
    <property type="term" value="F:ATPase-coupled lipid transmembrane transporter activity"/>
    <property type="evidence" value="ECO:0007669"/>
    <property type="project" value="TreeGrafter"/>
</dbReference>
<keyword evidence="5" id="KW-0812">Transmembrane</keyword>
<dbReference type="Proteomes" id="UP001175211">
    <property type="component" value="Unassembled WGS sequence"/>
</dbReference>
<proteinExistence type="inferred from homology"/>
<feature type="transmembrane region" description="Helical" evidence="5">
    <location>
        <begin position="127"/>
        <end position="145"/>
    </location>
</feature>
<protein>
    <submittedName>
        <fullName evidence="7">P-loop containing nucleoside triphosphate hydrolase protein</fullName>
    </submittedName>
</protein>
<dbReference type="InterPro" id="IPR003439">
    <property type="entry name" value="ABC_transporter-like_ATP-bd"/>
</dbReference>
<feature type="transmembrane region" description="Helical" evidence="5">
    <location>
        <begin position="203"/>
        <end position="222"/>
    </location>
</feature>
<feature type="region of interest" description="Disordered" evidence="4">
    <location>
        <begin position="1"/>
        <end position="24"/>
    </location>
</feature>
<feature type="transmembrane region" description="Helical" evidence="5">
    <location>
        <begin position="323"/>
        <end position="346"/>
    </location>
</feature>
<evidence type="ECO:0000256" key="4">
    <source>
        <dbReference type="SAM" id="MobiDB-lite"/>
    </source>
</evidence>
<dbReference type="SUPFAM" id="SSF52540">
    <property type="entry name" value="P-loop containing nucleoside triphosphate hydrolases"/>
    <property type="match status" value="1"/>
</dbReference>
<evidence type="ECO:0000313" key="7">
    <source>
        <dbReference type="EMBL" id="KAK0442048.1"/>
    </source>
</evidence>
<dbReference type="GeneID" id="85363951"/>
<dbReference type="PANTHER" id="PTHR24221:SF654">
    <property type="entry name" value="ATP-BINDING CASSETTE SUB-FAMILY B MEMBER 6"/>
    <property type="match status" value="1"/>
</dbReference>
<comment type="caution">
    <text evidence="7">The sequence shown here is derived from an EMBL/GenBank/DDBJ whole genome shotgun (WGS) entry which is preliminary data.</text>
</comment>
<feature type="transmembrane region" description="Helical" evidence="5">
    <location>
        <begin position="78"/>
        <end position="102"/>
    </location>
</feature>
<keyword evidence="1" id="KW-0547">Nucleotide-binding</keyword>
<sequence>MTDNSIFSSKTTICTPNDDTQGPTQRERLGIFEIAYEKEGFLPSHDAIISVVYSISEHGVFALRLFNDVYSIAPTTFLLYITANLWLSLSPAVAICLVKVGLHTIEMWMTSGFSNSDTMMEDFKNPVLYWLASASVSVVAARLITGNDRALDSATKLLLYPQFAKTSLALDLNTATGGNSFPNPGEFHQAYCQAWATLKAIILRLRAIISVILQVVVFIILLDESLPVVLITTLGSCVLTFLLLKPINGFGGAGYVYWTKNPHYDRLIGLHQMIFNPWVYRDSMVKTVPEGYIYQEYKKEIESLGIQKYSEADFASISVPPPWYWDLASIILVDGFPALCSAVLFWTPLTPSLLSAGMLLQAAFSNLRKSSDLMVLCYSSSFVALLQEAKLCYRDLHITSTMATGNCEYPGSEKPSSEGMSISFRNVSFIYPGNKLALKDVSFDISPGQLIVIVGINGSGKSSLLNLLSRLRDPTSGEILIDGRPLQDYGLASLRSSITVLSQGDVLYPLSYGDNFLMALGNSTSVIQGNHPIQILEKAATMGGSSAIIHEQKNGFDSLYTPSNDAFERSFDVSVSGCGHRFPSTATIQVQKQEHPPRTPTKLSGGETQRILASRACMKLLNGGIKLLIADEATSAMDPVAERDLLNGFLEQGKGMTKIFVTHRFAHLVKRADQVLCLNEGKIVERGTHAELMAIEGEYAQMYNAQAEAYQ</sequence>
<dbReference type="InterPro" id="IPR039421">
    <property type="entry name" value="Type_1_exporter"/>
</dbReference>
<comment type="similarity">
    <text evidence="3">Belongs to the ABC transporter superfamily. ABCB family. Heavy Metal importer (TC 3.A.1.210) subfamily.</text>
</comment>
<accession>A0AA39JKB0</accession>